<keyword evidence="3" id="KW-1185">Reference proteome</keyword>
<sequence length="113" mass="12467">MTSSQHAHGLCVDSGLRLSPRPENNGIRCLFYVHSYLGVHPSNLSQYLNETYQRWSSGSTSTYLATLRADGLRSTASDLTVVIGDGGSWEGYTNGELTANQQYRYGRAFKVTV</sequence>
<feature type="domain" description="PTPRJ transmembrane" evidence="1">
    <location>
        <begin position="43"/>
        <end position="105"/>
    </location>
</feature>
<proteinExistence type="predicted"/>
<evidence type="ECO:0000313" key="2">
    <source>
        <dbReference type="EMBL" id="KAK0141047.1"/>
    </source>
</evidence>
<dbReference type="Proteomes" id="UP001174136">
    <property type="component" value="Unassembled WGS sequence"/>
</dbReference>
<gene>
    <name evidence="2" type="ORF">N1851_021955</name>
</gene>
<dbReference type="AlphaFoldDB" id="A0AA47MJ79"/>
<dbReference type="EMBL" id="JAOPHQ010003987">
    <property type="protein sequence ID" value="KAK0141047.1"/>
    <property type="molecule type" value="Genomic_DNA"/>
</dbReference>
<organism evidence="2 3">
    <name type="scientific">Merluccius polli</name>
    <name type="common">Benguela hake</name>
    <name type="synonym">Merluccius cadenati</name>
    <dbReference type="NCBI Taxonomy" id="89951"/>
    <lineage>
        <taxon>Eukaryota</taxon>
        <taxon>Metazoa</taxon>
        <taxon>Chordata</taxon>
        <taxon>Craniata</taxon>
        <taxon>Vertebrata</taxon>
        <taxon>Euteleostomi</taxon>
        <taxon>Actinopterygii</taxon>
        <taxon>Neopterygii</taxon>
        <taxon>Teleostei</taxon>
        <taxon>Neoteleostei</taxon>
        <taxon>Acanthomorphata</taxon>
        <taxon>Zeiogadaria</taxon>
        <taxon>Gadariae</taxon>
        <taxon>Gadiformes</taxon>
        <taxon>Gadoidei</taxon>
        <taxon>Merlucciidae</taxon>
        <taxon>Merluccius</taxon>
    </lineage>
</organism>
<accession>A0AA47MJ79</accession>
<dbReference type="InterPro" id="IPR041201">
    <property type="entry name" value="PTPRJ_TM"/>
</dbReference>
<comment type="caution">
    <text evidence="2">The sequence shown here is derived from an EMBL/GenBank/DDBJ whole genome shotgun (WGS) entry which is preliminary data.</text>
</comment>
<reference evidence="2" key="1">
    <citation type="journal article" date="2023" name="Front. Mar. Sci.">
        <title>A new Merluccius polli reference genome to investigate the effects of global change in West African waters.</title>
        <authorList>
            <person name="Mateo J.L."/>
            <person name="Blanco-Fernandez C."/>
            <person name="Garcia-Vazquez E."/>
            <person name="Machado-Schiaffino G."/>
        </authorList>
    </citation>
    <scope>NUCLEOTIDE SEQUENCE</scope>
    <source>
        <strain evidence="2">C29</strain>
        <tissue evidence="2">Fin</tissue>
    </source>
</reference>
<evidence type="ECO:0000313" key="3">
    <source>
        <dbReference type="Proteomes" id="UP001174136"/>
    </source>
</evidence>
<evidence type="ECO:0000259" key="1">
    <source>
        <dbReference type="Pfam" id="PF18861"/>
    </source>
</evidence>
<name>A0AA47MJ79_MERPO</name>
<dbReference type="Pfam" id="PF18861">
    <property type="entry name" value="PTP_tm"/>
    <property type="match status" value="1"/>
</dbReference>
<protein>
    <recommendedName>
        <fullName evidence="1">PTPRJ transmembrane domain-containing protein</fullName>
    </recommendedName>
</protein>